<sequence>MGTHYKAALIPERVRETINVSGMTTRRRRRRKRRHGGMFSGYSKKRTYDEDEDEDSVDNEEVELQAQPIREITLVNEGSSRATPLHRHSASISLDLTIETIPRSSSLPK</sequence>
<protein>
    <submittedName>
        <fullName evidence="2">Mlo14p</fullName>
    </submittedName>
</protein>
<keyword evidence="3" id="KW-1185">Reference proteome</keyword>
<comment type="caution">
    <text evidence="2">The sequence shown here is derived from an EMBL/GenBank/DDBJ whole genome shotgun (WGS) entry which is preliminary data.</text>
</comment>
<evidence type="ECO:0000313" key="2">
    <source>
        <dbReference type="EMBL" id="MED6175697.1"/>
    </source>
</evidence>
<accession>A0ABU6VQP0</accession>
<feature type="compositionally biased region" description="Acidic residues" evidence="1">
    <location>
        <begin position="49"/>
        <end position="62"/>
    </location>
</feature>
<reference evidence="2 3" key="1">
    <citation type="journal article" date="2023" name="Plants (Basel)">
        <title>Bridging the Gap: Combining Genomics and Transcriptomics Approaches to Understand Stylosanthes scabra, an Orphan Legume from the Brazilian Caatinga.</title>
        <authorList>
            <person name="Ferreira-Neto J.R.C."/>
            <person name="da Silva M.D."/>
            <person name="Binneck E."/>
            <person name="de Melo N.F."/>
            <person name="da Silva R.H."/>
            <person name="de Melo A.L.T.M."/>
            <person name="Pandolfi V."/>
            <person name="Bustamante F.O."/>
            <person name="Brasileiro-Vidal A.C."/>
            <person name="Benko-Iseppon A.M."/>
        </authorList>
    </citation>
    <scope>NUCLEOTIDE SEQUENCE [LARGE SCALE GENOMIC DNA]</scope>
    <source>
        <tissue evidence="2">Leaves</tissue>
    </source>
</reference>
<name>A0ABU6VQP0_9FABA</name>
<proteinExistence type="predicted"/>
<organism evidence="2 3">
    <name type="scientific">Stylosanthes scabra</name>
    <dbReference type="NCBI Taxonomy" id="79078"/>
    <lineage>
        <taxon>Eukaryota</taxon>
        <taxon>Viridiplantae</taxon>
        <taxon>Streptophyta</taxon>
        <taxon>Embryophyta</taxon>
        <taxon>Tracheophyta</taxon>
        <taxon>Spermatophyta</taxon>
        <taxon>Magnoliopsida</taxon>
        <taxon>eudicotyledons</taxon>
        <taxon>Gunneridae</taxon>
        <taxon>Pentapetalae</taxon>
        <taxon>rosids</taxon>
        <taxon>fabids</taxon>
        <taxon>Fabales</taxon>
        <taxon>Fabaceae</taxon>
        <taxon>Papilionoideae</taxon>
        <taxon>50 kb inversion clade</taxon>
        <taxon>dalbergioids sensu lato</taxon>
        <taxon>Dalbergieae</taxon>
        <taxon>Pterocarpus clade</taxon>
        <taxon>Stylosanthes</taxon>
    </lineage>
</organism>
<gene>
    <name evidence="2" type="primary">MLO14</name>
    <name evidence="2" type="ORF">PIB30_080811</name>
</gene>
<feature type="region of interest" description="Disordered" evidence="1">
    <location>
        <begin position="22"/>
        <end position="62"/>
    </location>
</feature>
<evidence type="ECO:0000256" key="1">
    <source>
        <dbReference type="SAM" id="MobiDB-lite"/>
    </source>
</evidence>
<feature type="compositionally biased region" description="Basic residues" evidence="1">
    <location>
        <begin position="25"/>
        <end position="36"/>
    </location>
</feature>
<dbReference type="Proteomes" id="UP001341840">
    <property type="component" value="Unassembled WGS sequence"/>
</dbReference>
<dbReference type="EMBL" id="JASCZI010152222">
    <property type="protein sequence ID" value="MED6175697.1"/>
    <property type="molecule type" value="Genomic_DNA"/>
</dbReference>
<evidence type="ECO:0000313" key="3">
    <source>
        <dbReference type="Proteomes" id="UP001341840"/>
    </source>
</evidence>